<dbReference type="EMBL" id="JAUEPR010000017">
    <property type="protein sequence ID" value="KAK0477245.1"/>
    <property type="molecule type" value="Genomic_DNA"/>
</dbReference>
<protein>
    <submittedName>
        <fullName evidence="1">Uncharacterized protein</fullName>
    </submittedName>
</protein>
<evidence type="ECO:0000313" key="1">
    <source>
        <dbReference type="EMBL" id="KAK0477245.1"/>
    </source>
</evidence>
<proteinExistence type="predicted"/>
<keyword evidence="2" id="KW-1185">Reference proteome</keyword>
<accession>A0AA39P4P6</accession>
<sequence>MTQQGTPIQTTTQPPPYLKLVKRVFMMKTLFKLLNPEAASSTEFNIGSAKEFKEHWDHAVNLITLLSKWDGDAFERFIDEPWMAQAFWDLQIKEDAKFRKRVYYVDFKHHPCVICLVPKLEQYNLDIRYELQTKQQTQEILADAAAIPTKGGWNKFLSGFGLRNIENVFWNIEECDPFCLLSFDPLHAYDNGGESAGQADDQIKLFPRWRNLYHFESGFMAVHFADGGKYEDLSKRTMMHMDIIC</sequence>
<comment type="caution">
    <text evidence="1">The sequence shown here is derived from an EMBL/GenBank/DDBJ whole genome shotgun (WGS) entry which is preliminary data.</text>
</comment>
<name>A0AA39P4P6_9AGAR</name>
<organism evidence="1 2">
    <name type="scientific">Armillaria novae-zelandiae</name>
    <dbReference type="NCBI Taxonomy" id="153914"/>
    <lineage>
        <taxon>Eukaryota</taxon>
        <taxon>Fungi</taxon>
        <taxon>Dikarya</taxon>
        <taxon>Basidiomycota</taxon>
        <taxon>Agaricomycotina</taxon>
        <taxon>Agaricomycetes</taxon>
        <taxon>Agaricomycetidae</taxon>
        <taxon>Agaricales</taxon>
        <taxon>Marasmiineae</taxon>
        <taxon>Physalacriaceae</taxon>
        <taxon>Armillaria</taxon>
    </lineage>
</organism>
<dbReference type="Proteomes" id="UP001175227">
    <property type="component" value="Unassembled WGS sequence"/>
</dbReference>
<evidence type="ECO:0000313" key="2">
    <source>
        <dbReference type="Proteomes" id="UP001175227"/>
    </source>
</evidence>
<gene>
    <name evidence="1" type="ORF">IW261DRAFT_1420970</name>
</gene>
<dbReference type="AlphaFoldDB" id="A0AA39P4P6"/>
<reference evidence="1" key="1">
    <citation type="submission" date="2023-06" db="EMBL/GenBank/DDBJ databases">
        <authorList>
            <consortium name="Lawrence Berkeley National Laboratory"/>
            <person name="Ahrendt S."/>
            <person name="Sahu N."/>
            <person name="Indic B."/>
            <person name="Wong-Bajracharya J."/>
            <person name="Merenyi Z."/>
            <person name="Ke H.-M."/>
            <person name="Monk M."/>
            <person name="Kocsube S."/>
            <person name="Drula E."/>
            <person name="Lipzen A."/>
            <person name="Balint B."/>
            <person name="Henrissat B."/>
            <person name="Andreopoulos B."/>
            <person name="Martin F.M."/>
            <person name="Harder C.B."/>
            <person name="Rigling D."/>
            <person name="Ford K.L."/>
            <person name="Foster G.D."/>
            <person name="Pangilinan J."/>
            <person name="Papanicolaou A."/>
            <person name="Barry K."/>
            <person name="LaButti K."/>
            <person name="Viragh M."/>
            <person name="Koriabine M."/>
            <person name="Yan M."/>
            <person name="Riley R."/>
            <person name="Champramary S."/>
            <person name="Plett K.L."/>
            <person name="Tsai I.J."/>
            <person name="Slot J."/>
            <person name="Sipos G."/>
            <person name="Plett J."/>
            <person name="Nagy L.G."/>
            <person name="Grigoriev I.V."/>
        </authorList>
    </citation>
    <scope>NUCLEOTIDE SEQUENCE</scope>
    <source>
        <strain evidence="1">ICMP 16352</strain>
    </source>
</reference>